<keyword evidence="2 7" id="KW-0813">Transport</keyword>
<accession>A0A9D1YW03</accession>
<evidence type="ECO:0000313" key="9">
    <source>
        <dbReference type="EMBL" id="HIY66015.1"/>
    </source>
</evidence>
<evidence type="ECO:0000256" key="5">
    <source>
        <dbReference type="ARBA" id="ARBA00022989"/>
    </source>
</evidence>
<dbReference type="Proteomes" id="UP000824005">
    <property type="component" value="Unassembled WGS sequence"/>
</dbReference>
<feature type="transmembrane region" description="Helical" evidence="7">
    <location>
        <begin position="177"/>
        <end position="198"/>
    </location>
</feature>
<evidence type="ECO:0000313" key="10">
    <source>
        <dbReference type="Proteomes" id="UP000824005"/>
    </source>
</evidence>
<dbReference type="PANTHER" id="PTHR43163">
    <property type="entry name" value="DIPEPTIDE TRANSPORT SYSTEM PERMEASE PROTEIN DPPB-RELATED"/>
    <property type="match status" value="1"/>
</dbReference>
<feature type="domain" description="ABC transmembrane type-1" evidence="8">
    <location>
        <begin position="97"/>
        <end position="307"/>
    </location>
</feature>
<keyword evidence="4 7" id="KW-0812">Transmembrane</keyword>
<feature type="transmembrane region" description="Helical" evidence="7">
    <location>
        <begin position="145"/>
        <end position="165"/>
    </location>
</feature>
<dbReference type="InterPro" id="IPR000515">
    <property type="entry name" value="MetI-like"/>
</dbReference>
<organism evidence="9 10">
    <name type="scientific">Candidatus Agrococcus pullicola</name>
    <dbReference type="NCBI Taxonomy" id="2838429"/>
    <lineage>
        <taxon>Bacteria</taxon>
        <taxon>Bacillati</taxon>
        <taxon>Actinomycetota</taxon>
        <taxon>Actinomycetes</taxon>
        <taxon>Micrococcales</taxon>
        <taxon>Microbacteriaceae</taxon>
        <taxon>Agrococcus</taxon>
    </lineage>
</organism>
<dbReference type="InterPro" id="IPR035906">
    <property type="entry name" value="MetI-like_sf"/>
</dbReference>
<keyword evidence="3" id="KW-1003">Cell membrane</keyword>
<evidence type="ECO:0000256" key="1">
    <source>
        <dbReference type="ARBA" id="ARBA00004651"/>
    </source>
</evidence>
<evidence type="ECO:0000256" key="3">
    <source>
        <dbReference type="ARBA" id="ARBA00022475"/>
    </source>
</evidence>
<proteinExistence type="inferred from homology"/>
<dbReference type="CDD" id="cd06261">
    <property type="entry name" value="TM_PBP2"/>
    <property type="match status" value="1"/>
</dbReference>
<dbReference type="GO" id="GO:0071916">
    <property type="term" value="F:dipeptide transmembrane transporter activity"/>
    <property type="evidence" value="ECO:0007669"/>
    <property type="project" value="TreeGrafter"/>
</dbReference>
<feature type="transmembrane region" description="Helical" evidence="7">
    <location>
        <begin position="240"/>
        <end position="264"/>
    </location>
</feature>
<dbReference type="PANTHER" id="PTHR43163:SF6">
    <property type="entry name" value="DIPEPTIDE TRANSPORT SYSTEM PERMEASE PROTEIN DPPB-RELATED"/>
    <property type="match status" value="1"/>
</dbReference>
<evidence type="ECO:0000256" key="4">
    <source>
        <dbReference type="ARBA" id="ARBA00022692"/>
    </source>
</evidence>
<evidence type="ECO:0000256" key="7">
    <source>
        <dbReference type="RuleBase" id="RU363032"/>
    </source>
</evidence>
<dbReference type="Pfam" id="PF00528">
    <property type="entry name" value="BPD_transp_1"/>
    <property type="match status" value="1"/>
</dbReference>
<dbReference type="Pfam" id="PF19300">
    <property type="entry name" value="BPD_transp_1_N"/>
    <property type="match status" value="1"/>
</dbReference>
<gene>
    <name evidence="9" type="ORF">H9830_07040</name>
</gene>
<dbReference type="AlphaFoldDB" id="A0A9D1YW03"/>
<name>A0A9D1YW03_9MICO</name>
<evidence type="ECO:0000259" key="8">
    <source>
        <dbReference type="PROSITE" id="PS50928"/>
    </source>
</evidence>
<dbReference type="GO" id="GO:0005886">
    <property type="term" value="C:plasma membrane"/>
    <property type="evidence" value="ECO:0007669"/>
    <property type="project" value="UniProtKB-SubCell"/>
</dbReference>
<dbReference type="InterPro" id="IPR045621">
    <property type="entry name" value="BPD_transp_1_N"/>
</dbReference>
<feature type="transmembrane region" description="Helical" evidence="7">
    <location>
        <begin position="103"/>
        <end position="124"/>
    </location>
</feature>
<keyword evidence="5 7" id="KW-1133">Transmembrane helix</keyword>
<comment type="similarity">
    <text evidence="7">Belongs to the binding-protein-dependent transport system permease family.</text>
</comment>
<feature type="transmembrane region" description="Helical" evidence="7">
    <location>
        <begin position="12"/>
        <end position="32"/>
    </location>
</feature>
<dbReference type="Gene3D" id="1.10.3720.10">
    <property type="entry name" value="MetI-like"/>
    <property type="match status" value="1"/>
</dbReference>
<dbReference type="SUPFAM" id="SSF161098">
    <property type="entry name" value="MetI-like"/>
    <property type="match status" value="1"/>
</dbReference>
<evidence type="ECO:0000256" key="6">
    <source>
        <dbReference type="ARBA" id="ARBA00023136"/>
    </source>
</evidence>
<feature type="transmembrane region" description="Helical" evidence="7">
    <location>
        <begin position="284"/>
        <end position="303"/>
    </location>
</feature>
<dbReference type="PROSITE" id="PS50928">
    <property type="entry name" value="ABC_TM1"/>
    <property type="match status" value="1"/>
</dbReference>
<sequence>MQALLWAGRRVLTGLVTLLGIAILVFMAARIVPGQTADVLLGPLATPEQRETLTEELGLNEGLLTQFSIWMGNVLQGDFGDSIVSRQPVLEELALRLPVTATIALLALLMALLVGIPVGTVQALRASRRGGAVASRIASGLGISVPDFVLGALVVLVFSTLPLGITIGNFTSVTDTFWRGVASSLLPAAVLAVFCAAATARTTRDAVLGVLVEPYIQAAVARGERPATIVRRHVLRNSSIPILTLTATLLAYLLGGAVIIEGLFNVPGIGSYFILAMDRRDYAVIQAGVMLAAVVFVLMSLLVELTSSLIDPRVSTIGKAS</sequence>
<comment type="caution">
    <text evidence="9">The sequence shown here is derived from an EMBL/GenBank/DDBJ whole genome shotgun (WGS) entry which is preliminary data.</text>
</comment>
<reference evidence="9" key="1">
    <citation type="journal article" date="2021" name="PeerJ">
        <title>Extensive microbial diversity within the chicken gut microbiome revealed by metagenomics and culture.</title>
        <authorList>
            <person name="Gilroy R."/>
            <person name="Ravi A."/>
            <person name="Getino M."/>
            <person name="Pursley I."/>
            <person name="Horton D.L."/>
            <person name="Alikhan N.F."/>
            <person name="Baker D."/>
            <person name="Gharbi K."/>
            <person name="Hall N."/>
            <person name="Watson M."/>
            <person name="Adriaenssens E.M."/>
            <person name="Foster-Nyarko E."/>
            <person name="Jarju S."/>
            <person name="Secka A."/>
            <person name="Antonio M."/>
            <person name="Oren A."/>
            <person name="Chaudhuri R.R."/>
            <person name="La Ragione R."/>
            <person name="Hildebrand F."/>
            <person name="Pallen M.J."/>
        </authorList>
    </citation>
    <scope>NUCLEOTIDE SEQUENCE</scope>
    <source>
        <strain evidence="9">ChiGjej1B1-98</strain>
    </source>
</reference>
<dbReference type="EMBL" id="DXDC01000205">
    <property type="protein sequence ID" value="HIY66015.1"/>
    <property type="molecule type" value="Genomic_DNA"/>
</dbReference>
<keyword evidence="6 7" id="KW-0472">Membrane</keyword>
<comment type="subcellular location">
    <subcellularLocation>
        <location evidence="1 7">Cell membrane</location>
        <topology evidence="1 7">Multi-pass membrane protein</topology>
    </subcellularLocation>
</comment>
<reference evidence="9" key="2">
    <citation type="submission" date="2021-04" db="EMBL/GenBank/DDBJ databases">
        <authorList>
            <person name="Gilroy R."/>
        </authorList>
    </citation>
    <scope>NUCLEOTIDE SEQUENCE</scope>
    <source>
        <strain evidence="9">ChiGjej1B1-98</strain>
    </source>
</reference>
<evidence type="ECO:0000256" key="2">
    <source>
        <dbReference type="ARBA" id="ARBA00022448"/>
    </source>
</evidence>
<protein>
    <submittedName>
        <fullName evidence="9">ABC transporter permease</fullName>
    </submittedName>
</protein>